<protein>
    <submittedName>
        <fullName evidence="4">D-alanyl-D-alanine carboxypeptidase/D-alanyl-D-alanine-endopeptidase</fullName>
        <ecNumber evidence="4">3.4.16.4</ecNumber>
    </submittedName>
</protein>
<keyword evidence="2 4" id="KW-0378">Hydrolase</keyword>
<feature type="signal peptide" evidence="3">
    <location>
        <begin position="1"/>
        <end position="19"/>
    </location>
</feature>
<name>A0A9X1DFC2_9SPHN</name>
<dbReference type="PANTHER" id="PTHR30023:SF0">
    <property type="entry name" value="PENICILLIN-SENSITIVE CARBOXYPEPTIDASE A"/>
    <property type="match status" value="1"/>
</dbReference>
<dbReference type="PRINTS" id="PR00922">
    <property type="entry name" value="DADACBPTASE3"/>
</dbReference>
<keyword evidence="4" id="KW-0645">Protease</keyword>
<comment type="similarity">
    <text evidence="1">Belongs to the peptidase S13 family.</text>
</comment>
<comment type="caution">
    <text evidence="4">The sequence shown here is derived from an EMBL/GenBank/DDBJ whole genome shotgun (WGS) entry which is preliminary data.</text>
</comment>
<accession>A0A9X1DFC2</accession>
<dbReference type="Proteomes" id="UP001138757">
    <property type="component" value="Unassembled WGS sequence"/>
</dbReference>
<dbReference type="PANTHER" id="PTHR30023">
    <property type="entry name" value="D-ALANYL-D-ALANINE CARBOXYPEPTIDASE"/>
    <property type="match status" value="1"/>
</dbReference>
<dbReference type="AlphaFoldDB" id="A0A9X1DFC2"/>
<dbReference type="GO" id="GO:0009002">
    <property type="term" value="F:serine-type D-Ala-D-Ala carboxypeptidase activity"/>
    <property type="evidence" value="ECO:0007669"/>
    <property type="project" value="UniProtKB-EC"/>
</dbReference>
<evidence type="ECO:0000256" key="2">
    <source>
        <dbReference type="ARBA" id="ARBA00022801"/>
    </source>
</evidence>
<keyword evidence="5" id="KW-1185">Reference proteome</keyword>
<proteinExistence type="inferred from homology"/>
<evidence type="ECO:0000313" key="4">
    <source>
        <dbReference type="EMBL" id="MBT2188839.1"/>
    </source>
</evidence>
<organism evidence="4 5">
    <name type="scientific">Sphingobium nicotianae</name>
    <dbReference type="NCBI Taxonomy" id="2782607"/>
    <lineage>
        <taxon>Bacteria</taxon>
        <taxon>Pseudomonadati</taxon>
        <taxon>Pseudomonadota</taxon>
        <taxon>Alphaproteobacteria</taxon>
        <taxon>Sphingomonadales</taxon>
        <taxon>Sphingomonadaceae</taxon>
        <taxon>Sphingobium</taxon>
    </lineage>
</organism>
<gene>
    <name evidence="4" type="primary">dacB</name>
    <name evidence="4" type="ORF">KK488_17985</name>
</gene>
<dbReference type="Pfam" id="PF02113">
    <property type="entry name" value="Peptidase_S13"/>
    <property type="match status" value="1"/>
</dbReference>
<dbReference type="Gene3D" id="3.40.710.10">
    <property type="entry name" value="DD-peptidase/beta-lactamase superfamily"/>
    <property type="match status" value="2"/>
</dbReference>
<reference evidence="4" key="1">
    <citation type="submission" date="2021-05" db="EMBL/GenBank/DDBJ databases">
        <title>Genome of Sphingobium sp. strain.</title>
        <authorList>
            <person name="Fan R."/>
        </authorList>
    </citation>
    <scope>NUCLEOTIDE SEQUENCE</scope>
    <source>
        <strain evidence="4">H33</strain>
    </source>
</reference>
<dbReference type="RefSeq" id="WP_214625098.1">
    <property type="nucleotide sequence ID" value="NZ_JAHGAW010000013.1"/>
</dbReference>
<dbReference type="EMBL" id="JAHGAW010000013">
    <property type="protein sequence ID" value="MBT2188839.1"/>
    <property type="molecule type" value="Genomic_DNA"/>
</dbReference>
<dbReference type="InterPro" id="IPR012338">
    <property type="entry name" value="Beta-lactam/transpept-like"/>
</dbReference>
<keyword evidence="4" id="KW-0121">Carboxypeptidase</keyword>
<dbReference type="GO" id="GO:0000270">
    <property type="term" value="P:peptidoglycan metabolic process"/>
    <property type="evidence" value="ECO:0007669"/>
    <property type="project" value="TreeGrafter"/>
</dbReference>
<dbReference type="Gene3D" id="3.50.80.20">
    <property type="entry name" value="D-Ala-D-Ala carboxypeptidase C, peptidase S13"/>
    <property type="match status" value="1"/>
</dbReference>
<feature type="chain" id="PRO_5040810313" evidence="3">
    <location>
        <begin position="20"/>
        <end position="485"/>
    </location>
</feature>
<keyword evidence="3" id="KW-0732">Signal</keyword>
<sequence>MRSVLTLALAALPVMPLHALSSDGDALEQKIEAILATAPAGTRYGLMVTDEDGTQIIAIAPDQRFIPASNTKMFTTATAYARLAEVDAAGRGTAVALEKGRKGLSVVLLGRGDARLSSAADCQQDCLATLADAIAAKTRKVRDVIGDDRWFPDERWSPGMSWNNIPTRSGTGISALTLDDNELAAMVAPGAVGEAPRIDGLSYYALDNRALTVPGKEVHLQDWRDPMSMTVRVTGTIGVDAPAERLRFGIDDPAHYAAWRLAEMLKARGVKVKGEVLSRHRPLLPQDDPRVRGEAVVALPAEPEPLAQLPALPVAGDVTIINKVSQNLHAELLLRRVGRLTGSGSIADGQVALRAVMAQARLPDASYDLSDGSGMSSYNRISPRGAVTLLRWVAAQHWGADWRATLPVGGVDGTLRRRFGGTALADRLFAKTGSLNASNALSGYMVAKSGRTLIFSIISNDCPDVETDKAVAAMDQALLAIAEAE</sequence>
<evidence type="ECO:0000313" key="5">
    <source>
        <dbReference type="Proteomes" id="UP001138757"/>
    </source>
</evidence>
<evidence type="ECO:0000256" key="3">
    <source>
        <dbReference type="SAM" id="SignalP"/>
    </source>
</evidence>
<dbReference type="EC" id="3.4.16.4" evidence="4"/>
<dbReference type="GO" id="GO:0006508">
    <property type="term" value="P:proteolysis"/>
    <property type="evidence" value="ECO:0007669"/>
    <property type="project" value="InterPro"/>
</dbReference>
<dbReference type="SUPFAM" id="SSF56601">
    <property type="entry name" value="beta-lactamase/transpeptidase-like"/>
    <property type="match status" value="1"/>
</dbReference>
<evidence type="ECO:0000256" key="1">
    <source>
        <dbReference type="ARBA" id="ARBA00006096"/>
    </source>
</evidence>
<dbReference type="InterPro" id="IPR000667">
    <property type="entry name" value="Peptidase_S13"/>
</dbReference>
<dbReference type="NCBIfam" id="TIGR00666">
    <property type="entry name" value="PBP4"/>
    <property type="match status" value="1"/>
</dbReference>